<reference evidence="1" key="1">
    <citation type="submission" date="2014-09" db="EMBL/GenBank/DDBJ databases">
        <authorList>
            <person name="Magalhaes I.L.F."/>
            <person name="Oliveira U."/>
            <person name="Santos F.R."/>
            <person name="Vidigal T.H.D.A."/>
            <person name="Brescovit A.D."/>
            <person name="Santos A.J."/>
        </authorList>
    </citation>
    <scope>NUCLEOTIDE SEQUENCE</scope>
    <source>
        <tissue evidence="1">Shoot tissue taken approximately 20 cm above the soil surface</tissue>
    </source>
</reference>
<sequence length="38" mass="4160">MQPSHLTMLRCKRSLAQSTIVASLPTLMVQVMVSGSTR</sequence>
<name>A0A0A8ZUR1_ARUDO</name>
<dbReference type="AlphaFoldDB" id="A0A0A8ZUR1"/>
<accession>A0A0A8ZUR1</accession>
<reference evidence="1" key="2">
    <citation type="journal article" date="2015" name="Data Brief">
        <title>Shoot transcriptome of the giant reed, Arundo donax.</title>
        <authorList>
            <person name="Barrero R.A."/>
            <person name="Guerrero F.D."/>
            <person name="Moolhuijzen P."/>
            <person name="Goolsby J.A."/>
            <person name="Tidwell J."/>
            <person name="Bellgard S.E."/>
            <person name="Bellgard M.I."/>
        </authorList>
    </citation>
    <scope>NUCLEOTIDE SEQUENCE</scope>
    <source>
        <tissue evidence="1">Shoot tissue taken approximately 20 cm above the soil surface</tissue>
    </source>
</reference>
<proteinExistence type="predicted"/>
<dbReference type="EMBL" id="GBRH01255359">
    <property type="protein sequence ID" value="JAD42536.1"/>
    <property type="molecule type" value="Transcribed_RNA"/>
</dbReference>
<protein>
    <submittedName>
        <fullName evidence="1">Uncharacterized protein</fullName>
    </submittedName>
</protein>
<organism evidence="1">
    <name type="scientific">Arundo donax</name>
    <name type="common">Giant reed</name>
    <name type="synonym">Donax arundinaceus</name>
    <dbReference type="NCBI Taxonomy" id="35708"/>
    <lineage>
        <taxon>Eukaryota</taxon>
        <taxon>Viridiplantae</taxon>
        <taxon>Streptophyta</taxon>
        <taxon>Embryophyta</taxon>
        <taxon>Tracheophyta</taxon>
        <taxon>Spermatophyta</taxon>
        <taxon>Magnoliopsida</taxon>
        <taxon>Liliopsida</taxon>
        <taxon>Poales</taxon>
        <taxon>Poaceae</taxon>
        <taxon>PACMAD clade</taxon>
        <taxon>Arundinoideae</taxon>
        <taxon>Arundineae</taxon>
        <taxon>Arundo</taxon>
    </lineage>
</organism>
<evidence type="ECO:0000313" key="1">
    <source>
        <dbReference type="EMBL" id="JAD42536.1"/>
    </source>
</evidence>